<dbReference type="InterPro" id="IPR027417">
    <property type="entry name" value="P-loop_NTPase"/>
</dbReference>
<dbReference type="Pfam" id="PF00931">
    <property type="entry name" value="NB-ARC"/>
    <property type="match status" value="1"/>
</dbReference>
<proteinExistence type="predicted"/>
<comment type="catalytic activity">
    <reaction evidence="5">
        <text>NAD(+) + H2O = ADP-D-ribose + nicotinamide + H(+)</text>
        <dbReference type="Rhea" id="RHEA:16301"/>
        <dbReference type="ChEBI" id="CHEBI:15377"/>
        <dbReference type="ChEBI" id="CHEBI:15378"/>
        <dbReference type="ChEBI" id="CHEBI:17154"/>
        <dbReference type="ChEBI" id="CHEBI:57540"/>
        <dbReference type="ChEBI" id="CHEBI:57967"/>
        <dbReference type="EC" id="3.2.2.6"/>
    </reaction>
    <physiologicalReaction direction="left-to-right" evidence="5">
        <dbReference type="Rhea" id="RHEA:16302"/>
    </physiologicalReaction>
</comment>
<name>A0ABQ7E6A3_BRACR</name>
<accession>A0ABQ7E6A3</accession>
<dbReference type="Pfam" id="PF20160">
    <property type="entry name" value="C-JID"/>
    <property type="match status" value="1"/>
</dbReference>
<protein>
    <recommendedName>
        <fullName evidence="1">ADP-ribosyl cyclase/cyclic ADP-ribose hydrolase</fullName>
        <ecNumber evidence="1">3.2.2.6</ecNumber>
    </recommendedName>
</protein>
<dbReference type="SUPFAM" id="SSF52540">
    <property type="entry name" value="P-loop containing nucleoside triphosphate hydrolases"/>
    <property type="match status" value="2"/>
</dbReference>
<dbReference type="PRINTS" id="PR00364">
    <property type="entry name" value="DISEASERSIST"/>
</dbReference>
<evidence type="ECO:0000256" key="4">
    <source>
        <dbReference type="ARBA" id="ARBA00023027"/>
    </source>
</evidence>
<dbReference type="SUPFAM" id="SSF46785">
    <property type="entry name" value="Winged helix' DNA-binding domain"/>
    <property type="match status" value="1"/>
</dbReference>
<evidence type="ECO:0000313" key="9">
    <source>
        <dbReference type="EMBL" id="KAF3592220.1"/>
    </source>
</evidence>
<feature type="non-terminal residue" evidence="9">
    <location>
        <position position="1"/>
    </location>
</feature>
<dbReference type="InterPro" id="IPR044974">
    <property type="entry name" value="Disease_R_plants"/>
</dbReference>
<dbReference type="InterPro" id="IPR042197">
    <property type="entry name" value="Apaf_helical"/>
</dbReference>
<keyword evidence="2" id="KW-0433">Leucine-rich repeat</keyword>
<dbReference type="Gene3D" id="1.10.8.430">
    <property type="entry name" value="Helical domain of apoptotic protease-activating factors"/>
    <property type="match status" value="2"/>
</dbReference>
<evidence type="ECO:0000256" key="3">
    <source>
        <dbReference type="ARBA" id="ARBA00022737"/>
    </source>
</evidence>
<dbReference type="Gene3D" id="3.40.50.300">
    <property type="entry name" value="P-loop containing nucleotide triphosphate hydrolases"/>
    <property type="match status" value="2"/>
</dbReference>
<evidence type="ECO:0000259" key="8">
    <source>
        <dbReference type="Pfam" id="PF20160"/>
    </source>
</evidence>
<comment type="caution">
    <text evidence="9">The sequence shown here is derived from an EMBL/GenBank/DDBJ whole genome shotgun (WGS) entry which is preliminary data.</text>
</comment>
<dbReference type="PANTHER" id="PTHR11017">
    <property type="entry name" value="LEUCINE-RICH REPEAT-CONTAINING PROTEIN"/>
    <property type="match status" value="1"/>
</dbReference>
<evidence type="ECO:0000256" key="6">
    <source>
        <dbReference type="SAM" id="MobiDB-lite"/>
    </source>
</evidence>
<evidence type="ECO:0000259" key="7">
    <source>
        <dbReference type="Pfam" id="PF00931"/>
    </source>
</evidence>
<keyword evidence="4" id="KW-0520">NAD</keyword>
<reference evidence="9 10" key="1">
    <citation type="journal article" date="2020" name="BMC Genomics">
        <title>Intraspecific diversification of the crop wild relative Brassica cretica Lam. using demographic model selection.</title>
        <authorList>
            <person name="Kioukis A."/>
            <person name="Michalopoulou V.A."/>
            <person name="Briers L."/>
            <person name="Pirintsos S."/>
            <person name="Studholme D.J."/>
            <person name="Pavlidis P."/>
            <person name="Sarris P.F."/>
        </authorList>
    </citation>
    <scope>NUCLEOTIDE SEQUENCE [LARGE SCALE GENOMIC DNA]</scope>
    <source>
        <strain evidence="10">cv. PFS-1207/04</strain>
    </source>
</reference>
<dbReference type="InterPro" id="IPR011713">
    <property type="entry name" value="Leu-rich_rpt_3"/>
</dbReference>
<evidence type="ECO:0000313" key="10">
    <source>
        <dbReference type="Proteomes" id="UP000266723"/>
    </source>
</evidence>
<keyword evidence="10" id="KW-1185">Reference proteome</keyword>
<dbReference type="Gene3D" id="3.80.10.10">
    <property type="entry name" value="Ribonuclease Inhibitor"/>
    <property type="match status" value="3"/>
</dbReference>
<dbReference type="Proteomes" id="UP000266723">
    <property type="component" value="Unassembled WGS sequence"/>
</dbReference>
<dbReference type="InterPro" id="IPR002182">
    <property type="entry name" value="NB-ARC"/>
</dbReference>
<feature type="compositionally biased region" description="Basic and acidic residues" evidence="6">
    <location>
        <begin position="1015"/>
        <end position="1026"/>
    </location>
</feature>
<dbReference type="InterPro" id="IPR036390">
    <property type="entry name" value="WH_DNA-bd_sf"/>
</dbReference>
<evidence type="ECO:0000256" key="2">
    <source>
        <dbReference type="ARBA" id="ARBA00022614"/>
    </source>
</evidence>
<keyword evidence="3" id="KW-0677">Repeat</keyword>
<dbReference type="InterPro" id="IPR045344">
    <property type="entry name" value="C-JID"/>
</dbReference>
<organism evidence="9 10">
    <name type="scientific">Brassica cretica</name>
    <name type="common">Mustard</name>
    <dbReference type="NCBI Taxonomy" id="69181"/>
    <lineage>
        <taxon>Eukaryota</taxon>
        <taxon>Viridiplantae</taxon>
        <taxon>Streptophyta</taxon>
        <taxon>Embryophyta</taxon>
        <taxon>Tracheophyta</taxon>
        <taxon>Spermatophyta</taxon>
        <taxon>Magnoliopsida</taxon>
        <taxon>eudicotyledons</taxon>
        <taxon>Gunneridae</taxon>
        <taxon>Pentapetalae</taxon>
        <taxon>rosids</taxon>
        <taxon>malvids</taxon>
        <taxon>Brassicales</taxon>
        <taxon>Brassicaceae</taxon>
        <taxon>Brassiceae</taxon>
        <taxon>Brassica</taxon>
    </lineage>
</organism>
<dbReference type="InterPro" id="IPR032675">
    <property type="entry name" value="LRR_dom_sf"/>
</dbReference>
<dbReference type="EC" id="3.2.2.6" evidence="1"/>
<dbReference type="EMBL" id="QGKV02000299">
    <property type="protein sequence ID" value="KAF3592220.1"/>
    <property type="molecule type" value="Genomic_DNA"/>
</dbReference>
<evidence type="ECO:0000256" key="5">
    <source>
        <dbReference type="ARBA" id="ARBA00047304"/>
    </source>
</evidence>
<feature type="domain" description="NB-ARC" evidence="7">
    <location>
        <begin position="1040"/>
        <end position="1171"/>
    </location>
</feature>
<sequence>NENTFINKIVNEVLQALNKIPLEESTHGTCVEHAQNTRGEEQEEEEEAGQICGLKQRLEELEETVDIHGVETRIVQVVGMPGIGKTTLLKAFYNEWYSRFFRRVLLQNISGIVKQWGLERLPVMLLRELLGNDDIEDDGTYEEYKEKLYGLKHFNRYAFDHQNKHDREAFTKVSKEVVRYARGHPQVLKILGEELRGKPLPYWIEKLDSLPQKLSPSIRDRVLQVTYDELSQEQKDAFLDIAFFRSHDLVYVKSLLDSSGPKATMSTIDALKDKFMIYISDSRVEMHDLLYTFAMEVGSEAYAKDGRGRHRIWHRQNKNNGDMLDKLRKRKGGGTSVRSFFLDLYDMKNHVTLGRDQFKKMRHLRYLKFYSSHCPQECEPKENIHIPDELELPLKEVRCLHWLNFPKDELPQDFIPENLVDLKLPYSKIKQIWNDEKAVPKLRWVDLNHSSQLDTLSGLSKARNLERLNLEGCTALKTLPLDMQKMESLVFLNLKGCTALESLPNIDLKSLKTLILSNCSSLKKFVVISKTLYALYLDGSAIKKLPTDMVKLARLVKLSMKDCKKLAKLPEGFDKMKDLQELVCSGCSKLSSLPDEMKNMKCLQILMLDGTAIKEIPNITSLQRLCLSGNDTIILLPGYISLLSQLKWLDLKHCKNLLSIPELPPNLQCLDAHGCESLRTVATPLATHLPSEQIHSTFIFTDCHKLDRTAKEGITTYAQRKCQFLSDALKRCNEGFAPEALFSTCFPGCEVPSWFCHEAVGSELNLKLSPHWNENRFVGIALCVVISFPNDQEGINSFSVTCKFKLESKDGSWISFDRLVGSWNRHGKKSDKMANGKKQDKKMSSEHVFICYTRCSNNIKCLEEQCSDACTPTTTSLEFGVTDEKARVEVLKCGLRLVYASDEPQKTNSDEVKAKGEKDNKSFHKGIKKKDLMDDNDLFEIEVGDMGLRHEDDRTMEKRGQSSLIATGVWNTVRFKMQTIQMLINESTFINKIVNEVLQALSKISSDESTSGSVDHSRNTKGEEEKAKIDKICGLEQRLEELAETADIEGMEETRIVQVVGMPGIGKTTLLKAFYDKWHSRFLRPVFLQNISGIVKEVGLERLPGMLLKELLADEDIDDDGTYEEYKEQLRQMKVFIVLDGTSDERHIQVLLEGYREWVKKGSKIVIATRAVTRDPKIRHTYFVPLLSYRNGLEHFRGYAYDHQNKHDDDMEAFTKVSKEVVRYARGHPQILKILGEELRGKPLPYWKEKLDSLPQKLSPSIRDRVLQVTYDELSQEQKDAFLDIAFFRSHDLIYVKSLLDSSGPKATIDALKDKFMIYISDSRVEMHDLLYTFAMELGSKAYANDGRGRHRIWHRHNKDNGDNGASVRSFFLDLYDMKKDVTLGTDHLKNMRNLRYLKFYSSHCPQECEPKENMHIPEELELPLEEVRCFHWLNFPKDELPQDFNPKNLVDLKLPYSKIKQIWKDEKNAPKLMWVDLNHSSKLDNLSGLSQAQNLERLNLEGCTALKTLPLDMQKMESLVFLNLKGCTALESLPNIDLKSLNTLILSNCSSMKKVFGELTIFDKTNVNNFSSPSMHADQQIKHVLTEVPSSNRYH</sequence>
<dbReference type="SUPFAM" id="SSF52058">
    <property type="entry name" value="L domain-like"/>
    <property type="match status" value="2"/>
</dbReference>
<dbReference type="PANTHER" id="PTHR11017:SF489">
    <property type="entry name" value="ADP-RIBOSYL CYCLASE_CYCLIC ADP-RIBOSE HYDROLASE"/>
    <property type="match status" value="1"/>
</dbReference>
<dbReference type="Pfam" id="PF07725">
    <property type="entry name" value="LRR_3"/>
    <property type="match status" value="2"/>
</dbReference>
<feature type="domain" description="C-JID" evidence="8">
    <location>
        <begin position="746"/>
        <end position="902"/>
    </location>
</feature>
<evidence type="ECO:0000256" key="1">
    <source>
        <dbReference type="ARBA" id="ARBA00011982"/>
    </source>
</evidence>
<feature type="region of interest" description="Disordered" evidence="6">
    <location>
        <begin position="1007"/>
        <end position="1026"/>
    </location>
</feature>
<gene>
    <name evidence="9" type="ORF">DY000_02026921</name>
</gene>